<dbReference type="EMBL" id="CACSAS010000001">
    <property type="protein sequence ID" value="CAA0087394.1"/>
    <property type="molecule type" value="Genomic_DNA"/>
</dbReference>
<organism evidence="3 4">
    <name type="scientific">Starkeya nomas</name>
    <dbReference type="NCBI Taxonomy" id="2666134"/>
    <lineage>
        <taxon>Bacteria</taxon>
        <taxon>Pseudomonadati</taxon>
        <taxon>Pseudomonadota</taxon>
        <taxon>Alphaproteobacteria</taxon>
        <taxon>Hyphomicrobiales</taxon>
        <taxon>Xanthobacteraceae</taxon>
        <taxon>Starkeya</taxon>
    </lineage>
</organism>
<dbReference type="GO" id="GO:0005829">
    <property type="term" value="C:cytosol"/>
    <property type="evidence" value="ECO:0007669"/>
    <property type="project" value="TreeGrafter"/>
</dbReference>
<dbReference type="InterPro" id="IPR050523">
    <property type="entry name" value="AKR_Detox_Biosynth"/>
</dbReference>
<proteinExistence type="predicted"/>
<dbReference type="Gene3D" id="3.20.20.100">
    <property type="entry name" value="NADP-dependent oxidoreductase domain"/>
    <property type="match status" value="1"/>
</dbReference>
<dbReference type="AlphaFoldDB" id="A0A5S9NC14"/>
<dbReference type="InterPro" id="IPR023210">
    <property type="entry name" value="NADP_OxRdtase_dom"/>
</dbReference>
<dbReference type="SUPFAM" id="SSF51430">
    <property type="entry name" value="NAD(P)-linked oxidoreductase"/>
    <property type="match status" value="1"/>
</dbReference>
<dbReference type="CDD" id="cd19081">
    <property type="entry name" value="AKR_AKR9C1"/>
    <property type="match status" value="1"/>
</dbReference>
<feature type="domain" description="NADP-dependent oxidoreductase" evidence="2">
    <location>
        <begin position="15"/>
        <end position="314"/>
    </location>
</feature>
<sequence length="319" mass="34520">MELRRLGRSDILVPPLCFGGNVFGWTADEAVSFRLLDGLVEAGFNFIDTADVYSRWAPGHEGGESEAIIGKWMKERGNRSKLVIATKVGSDMGLGKVCLKPDYIRTAVEASLKRLQTDYIDLYQSHWDDPETPFEDVLGAYEELIKAGKVRLIGASNLSASRLFEALAVATREKLPRYETLQPEYNLCERAGYEAELEPICSGNGLGVITYFSLAAGFLTGKYRKSADAQKSVRGRATVDKYLNPKGLGILAALDEVAAARGATPTQVALAWIMARPSVTAPIASASKVEQLGELLASASLQLTGGDIARLDQASAWKA</sequence>
<dbReference type="Pfam" id="PF00248">
    <property type="entry name" value="Aldo_ket_red"/>
    <property type="match status" value="1"/>
</dbReference>
<accession>A0A5S9NC14</accession>
<dbReference type="Proteomes" id="UP000433050">
    <property type="component" value="Unassembled WGS sequence"/>
</dbReference>
<dbReference type="PANTHER" id="PTHR43364:SF6">
    <property type="entry name" value="OXIDOREDUCTASE-RELATED"/>
    <property type="match status" value="1"/>
</dbReference>
<keyword evidence="4" id="KW-1185">Reference proteome</keyword>
<evidence type="ECO:0000259" key="2">
    <source>
        <dbReference type="Pfam" id="PF00248"/>
    </source>
</evidence>
<reference evidence="3 4" key="1">
    <citation type="submission" date="2019-12" db="EMBL/GenBank/DDBJ databases">
        <authorList>
            <person name="Reyes-Prieto M."/>
        </authorList>
    </citation>
    <scope>NUCLEOTIDE SEQUENCE [LARGE SCALE GENOMIC DNA]</scope>
    <source>
        <strain evidence="3">HF14-78462</strain>
    </source>
</reference>
<name>A0A5S9NC14_9HYPH</name>
<evidence type="ECO:0000313" key="3">
    <source>
        <dbReference type="EMBL" id="CAA0087394.1"/>
    </source>
</evidence>
<dbReference type="InterPro" id="IPR036812">
    <property type="entry name" value="NAD(P)_OxRdtase_dom_sf"/>
</dbReference>
<dbReference type="GO" id="GO:0016491">
    <property type="term" value="F:oxidoreductase activity"/>
    <property type="evidence" value="ECO:0007669"/>
    <property type="project" value="UniProtKB-KW"/>
</dbReference>
<evidence type="ECO:0000256" key="1">
    <source>
        <dbReference type="ARBA" id="ARBA00023002"/>
    </source>
</evidence>
<dbReference type="RefSeq" id="WP_159597772.1">
    <property type="nucleotide sequence ID" value="NZ_CACSAS010000001.1"/>
</dbReference>
<dbReference type="FunFam" id="3.20.20.100:FF:000004">
    <property type="entry name" value="Oxidoreductase, aldo/keto reductase"/>
    <property type="match status" value="1"/>
</dbReference>
<evidence type="ECO:0000313" key="4">
    <source>
        <dbReference type="Proteomes" id="UP000433050"/>
    </source>
</evidence>
<protein>
    <submittedName>
        <fullName evidence="3">Protein tas</fullName>
    </submittedName>
</protein>
<dbReference type="PANTHER" id="PTHR43364">
    <property type="entry name" value="NADH-SPECIFIC METHYLGLYOXAL REDUCTASE-RELATED"/>
    <property type="match status" value="1"/>
</dbReference>
<keyword evidence="1" id="KW-0560">Oxidoreductase</keyword>
<gene>
    <name evidence="3" type="primary">tas_1</name>
    <name evidence="3" type="ORF">STARVERO_00465</name>
</gene>